<dbReference type="EMBL" id="CAJHNH020002458">
    <property type="protein sequence ID" value="CAG5126799.1"/>
    <property type="molecule type" value="Genomic_DNA"/>
</dbReference>
<keyword evidence="8" id="KW-0256">Endoplasmic reticulum</keyword>
<evidence type="ECO:0000256" key="9">
    <source>
        <dbReference type="ARBA" id="ARBA00022968"/>
    </source>
</evidence>
<keyword evidence="5 15" id="KW-0328">Glycosyltransferase</keyword>
<evidence type="ECO:0000256" key="2">
    <source>
        <dbReference type="ARBA" id="ARBA00004323"/>
    </source>
</evidence>
<reference evidence="16" key="1">
    <citation type="submission" date="2021-04" db="EMBL/GenBank/DDBJ databases">
        <authorList>
            <consortium name="Molecular Ecology Group"/>
        </authorList>
    </citation>
    <scope>NUCLEOTIDE SEQUENCE</scope>
</reference>
<evidence type="ECO:0000256" key="6">
    <source>
        <dbReference type="ARBA" id="ARBA00022679"/>
    </source>
</evidence>
<dbReference type="GO" id="GO:0000139">
    <property type="term" value="C:Golgi membrane"/>
    <property type="evidence" value="ECO:0007669"/>
    <property type="project" value="UniProtKB-SubCell"/>
</dbReference>
<dbReference type="AlphaFoldDB" id="A0A8S3ZC59"/>
<keyword evidence="17" id="KW-1185">Reference proteome</keyword>
<comment type="caution">
    <text evidence="16">The sequence shown here is derived from an EMBL/GenBank/DDBJ whole genome shotgun (WGS) entry which is preliminary data.</text>
</comment>
<dbReference type="OrthoDB" id="2139606at2759"/>
<dbReference type="PANTHER" id="PTHR11214">
    <property type="entry name" value="BETA-1,3-N-ACETYLGLUCOSAMINYLTRANSFERASE"/>
    <property type="match status" value="1"/>
</dbReference>
<evidence type="ECO:0000256" key="8">
    <source>
        <dbReference type="ARBA" id="ARBA00022824"/>
    </source>
</evidence>
<comment type="catalytic activity">
    <reaction evidence="14">
        <text>3-O-(N-acetyl-beta-D-glucosaminyl-(1-&gt;4)-alpha-D-mannosyl)-L-threonyl-[protein] + UDP-N-acetyl-alpha-D-galactosamine = 3-O-[beta-D-GalNAc-(1-&gt;3)-beta-D-GlcNAc-(1-&gt;4)-alpha-D-Man]-L-Thr-[protein] + UDP + H(+)</text>
        <dbReference type="Rhea" id="RHEA:37667"/>
        <dbReference type="Rhea" id="RHEA-COMP:13308"/>
        <dbReference type="Rhea" id="RHEA-COMP:13618"/>
        <dbReference type="ChEBI" id="CHEBI:15378"/>
        <dbReference type="ChEBI" id="CHEBI:58223"/>
        <dbReference type="ChEBI" id="CHEBI:67138"/>
        <dbReference type="ChEBI" id="CHEBI:136709"/>
        <dbReference type="ChEBI" id="CHEBI:137540"/>
        <dbReference type="EC" id="2.4.1.313"/>
    </reaction>
</comment>
<comment type="pathway">
    <text evidence="3">Protein modification; protein glycosylation.</text>
</comment>
<comment type="subcellular location">
    <subcellularLocation>
        <location evidence="1">Endoplasmic reticulum</location>
    </subcellularLocation>
    <subcellularLocation>
        <location evidence="2 15">Golgi apparatus membrane</location>
        <topology evidence="2 15">Single-pass type II membrane protein</topology>
    </subcellularLocation>
</comment>
<proteinExistence type="inferred from homology"/>
<evidence type="ECO:0000256" key="15">
    <source>
        <dbReference type="RuleBase" id="RU363063"/>
    </source>
</evidence>
<dbReference type="GO" id="GO:0006493">
    <property type="term" value="P:protein O-linked glycosylation"/>
    <property type="evidence" value="ECO:0007669"/>
    <property type="project" value="TreeGrafter"/>
</dbReference>
<keyword evidence="10" id="KW-1133">Transmembrane helix</keyword>
<keyword evidence="11 15" id="KW-0333">Golgi apparatus</keyword>
<dbReference type="PANTHER" id="PTHR11214:SF219">
    <property type="entry name" value="UDP-GALNAC:BETA-1,3-N-ACETYLGALACTOSAMINYLTRANSFERASE 2"/>
    <property type="match status" value="1"/>
</dbReference>
<dbReference type="Pfam" id="PF01762">
    <property type="entry name" value="Galactosyl_T"/>
    <property type="match status" value="1"/>
</dbReference>
<keyword evidence="13" id="KW-0325">Glycoprotein</keyword>
<name>A0A8S3ZC59_9EUPU</name>
<evidence type="ECO:0000256" key="4">
    <source>
        <dbReference type="ARBA" id="ARBA00008661"/>
    </source>
</evidence>
<evidence type="ECO:0000256" key="11">
    <source>
        <dbReference type="ARBA" id="ARBA00023034"/>
    </source>
</evidence>
<evidence type="ECO:0000313" key="16">
    <source>
        <dbReference type="EMBL" id="CAG5126799.1"/>
    </source>
</evidence>
<evidence type="ECO:0000256" key="13">
    <source>
        <dbReference type="ARBA" id="ARBA00023180"/>
    </source>
</evidence>
<evidence type="ECO:0000256" key="12">
    <source>
        <dbReference type="ARBA" id="ARBA00023136"/>
    </source>
</evidence>
<evidence type="ECO:0000256" key="1">
    <source>
        <dbReference type="ARBA" id="ARBA00004240"/>
    </source>
</evidence>
<feature type="non-terminal residue" evidence="16">
    <location>
        <position position="1"/>
    </location>
</feature>
<evidence type="ECO:0000256" key="14">
    <source>
        <dbReference type="ARBA" id="ARBA00047667"/>
    </source>
</evidence>
<dbReference type="GO" id="GO:0016758">
    <property type="term" value="F:hexosyltransferase activity"/>
    <property type="evidence" value="ECO:0007669"/>
    <property type="project" value="InterPro"/>
</dbReference>
<gene>
    <name evidence="16" type="ORF">CUNI_LOCUS12357</name>
</gene>
<comment type="similarity">
    <text evidence="4 15">Belongs to the glycosyltransferase 31 family.</text>
</comment>
<evidence type="ECO:0000256" key="7">
    <source>
        <dbReference type="ARBA" id="ARBA00022692"/>
    </source>
</evidence>
<dbReference type="GO" id="GO:0008194">
    <property type="term" value="F:UDP-glycosyltransferase activity"/>
    <property type="evidence" value="ECO:0007669"/>
    <property type="project" value="TreeGrafter"/>
</dbReference>
<sequence>FRKNWAVERHGKWREPTFSSAVYPKFACGSGYIVSNKIHSWLVENKNLLQKFQGEDVSTGIWLSGLGIIHIQDDRWRCDLSCQHNAFSVPELNAGMVWWHWNNSKHCSSPCQPC</sequence>
<keyword evidence="9" id="KW-0735">Signal-anchor</keyword>
<evidence type="ECO:0000256" key="5">
    <source>
        <dbReference type="ARBA" id="ARBA00022676"/>
    </source>
</evidence>
<evidence type="ECO:0000256" key="3">
    <source>
        <dbReference type="ARBA" id="ARBA00004922"/>
    </source>
</evidence>
<dbReference type="Proteomes" id="UP000678393">
    <property type="component" value="Unassembled WGS sequence"/>
</dbReference>
<keyword evidence="6" id="KW-0808">Transferase</keyword>
<dbReference type="EC" id="2.4.1.-" evidence="15"/>
<protein>
    <recommendedName>
        <fullName evidence="15">Hexosyltransferase</fullName>
        <ecNumber evidence="15">2.4.1.-</ecNumber>
    </recommendedName>
</protein>
<keyword evidence="12" id="KW-0472">Membrane</keyword>
<dbReference type="GO" id="GO:0005783">
    <property type="term" value="C:endoplasmic reticulum"/>
    <property type="evidence" value="ECO:0007669"/>
    <property type="project" value="UniProtKB-SubCell"/>
</dbReference>
<evidence type="ECO:0000313" key="17">
    <source>
        <dbReference type="Proteomes" id="UP000678393"/>
    </source>
</evidence>
<organism evidence="16 17">
    <name type="scientific">Candidula unifasciata</name>
    <dbReference type="NCBI Taxonomy" id="100452"/>
    <lineage>
        <taxon>Eukaryota</taxon>
        <taxon>Metazoa</taxon>
        <taxon>Spiralia</taxon>
        <taxon>Lophotrochozoa</taxon>
        <taxon>Mollusca</taxon>
        <taxon>Gastropoda</taxon>
        <taxon>Heterobranchia</taxon>
        <taxon>Euthyneura</taxon>
        <taxon>Panpulmonata</taxon>
        <taxon>Eupulmonata</taxon>
        <taxon>Stylommatophora</taxon>
        <taxon>Helicina</taxon>
        <taxon>Helicoidea</taxon>
        <taxon>Geomitridae</taxon>
        <taxon>Candidula</taxon>
    </lineage>
</organism>
<evidence type="ECO:0000256" key="10">
    <source>
        <dbReference type="ARBA" id="ARBA00022989"/>
    </source>
</evidence>
<dbReference type="InterPro" id="IPR002659">
    <property type="entry name" value="Glyco_trans_31"/>
</dbReference>
<keyword evidence="7" id="KW-0812">Transmembrane</keyword>
<accession>A0A8S3ZC59</accession>